<dbReference type="KEGG" id="jde:Jden_2302"/>
<dbReference type="EMBL" id="CP001706">
    <property type="protein sequence ID" value="ACV09937.1"/>
    <property type="molecule type" value="Genomic_DNA"/>
</dbReference>
<dbReference type="Proteomes" id="UP000000628">
    <property type="component" value="Chromosome"/>
</dbReference>
<protein>
    <submittedName>
        <fullName evidence="1">Uncharacterized protein</fullName>
    </submittedName>
</protein>
<dbReference type="AlphaFoldDB" id="C7R249"/>
<gene>
    <name evidence="1" type="ordered locus">Jden_2302</name>
</gene>
<sequence>MTAELQAMWQTISDAYPYVRATLEKGTRPSDGMPGAKPDPRKTPCNLAALSWLEQCDRLAIAWAEDRESPAAARKWLSTHTPDLDPDALLDYQTETHTIHNGALQHLPAHEKTRALTQEQIAGVYCATIQETRLALAALGHQVPLDTIKTWSKRGHLTKTQAGYPLAQALERITK</sequence>
<evidence type="ECO:0000313" key="1">
    <source>
        <dbReference type="EMBL" id="ACV09937.1"/>
    </source>
</evidence>
<dbReference type="eggNOG" id="ENOG503432U">
    <property type="taxonomic scope" value="Bacteria"/>
</dbReference>
<dbReference type="OrthoDB" id="4550492at2"/>
<reference evidence="1 2" key="1">
    <citation type="journal article" date="2009" name="Stand. Genomic Sci.">
        <title>Complete genome sequence of Jonesia denitrificans type strain (Prevot 55134).</title>
        <authorList>
            <person name="Pukall R."/>
            <person name="Gehrich-Schroter G."/>
            <person name="Lapidus A."/>
            <person name="Nolan M."/>
            <person name="Glavina Del Rio T."/>
            <person name="Lucas S."/>
            <person name="Chen F."/>
            <person name="Tice H."/>
            <person name="Pitluck S."/>
            <person name="Cheng J.F."/>
            <person name="Copeland A."/>
            <person name="Saunders E."/>
            <person name="Brettin T."/>
            <person name="Detter J.C."/>
            <person name="Bruce D."/>
            <person name="Goodwin L."/>
            <person name="Pati A."/>
            <person name="Ivanova N."/>
            <person name="Mavromatis K."/>
            <person name="Ovchinnikova G."/>
            <person name="Chen A."/>
            <person name="Palaniappan K."/>
            <person name="Land M."/>
            <person name="Hauser L."/>
            <person name="Chang Y.J."/>
            <person name="Jeffries C.D."/>
            <person name="Chain P."/>
            <person name="Goker M."/>
            <person name="Bristow J."/>
            <person name="Eisen J.A."/>
            <person name="Markowitz V."/>
            <person name="Hugenholtz P."/>
            <person name="Kyrpides N.C."/>
            <person name="Klenk H.P."/>
            <person name="Han C."/>
        </authorList>
    </citation>
    <scope>NUCLEOTIDE SEQUENCE [LARGE SCALE GENOMIC DNA]</scope>
    <source>
        <strain evidence="2">ATCC 14870 / DSM 20603 / BCRC 15368 / CIP 55.134 / JCM 11481 / NBRC 15587 / NCTC 10816 / Prevot 55134</strain>
    </source>
</reference>
<name>C7R249_JONDD</name>
<evidence type="ECO:0000313" key="2">
    <source>
        <dbReference type="Proteomes" id="UP000000628"/>
    </source>
</evidence>
<dbReference type="HOGENOM" id="CLU_1530538_0_0_11"/>
<organism evidence="1 2">
    <name type="scientific">Jonesia denitrificans (strain ATCC 14870 / DSM 20603 / BCRC 15368 / CIP 55.134 / JCM 11481 / NBRC 15587 / NCTC 10816 / Prevot 55134)</name>
    <name type="common">Listeria denitrificans</name>
    <dbReference type="NCBI Taxonomy" id="471856"/>
    <lineage>
        <taxon>Bacteria</taxon>
        <taxon>Bacillati</taxon>
        <taxon>Actinomycetota</taxon>
        <taxon>Actinomycetes</taxon>
        <taxon>Micrococcales</taxon>
        <taxon>Jonesiaceae</taxon>
        <taxon>Jonesia</taxon>
    </lineage>
</organism>
<dbReference type="STRING" id="471856.Jden_2302"/>
<keyword evidence="2" id="KW-1185">Reference proteome</keyword>
<proteinExistence type="predicted"/>
<dbReference type="RefSeq" id="WP_015772549.1">
    <property type="nucleotide sequence ID" value="NC_013174.1"/>
</dbReference>
<accession>C7R249</accession>